<comment type="function">
    <text evidence="11">Catalyzes the oxidation of 5,10-methylenetetrahydrofolate to 5,10-methenyltetrahydrofolate and then the hydrolysis of 5,10-methenyltetrahydrofolate to 10-formyltetrahydrofolate.</text>
</comment>
<keyword evidence="9 11" id="KW-0486">Methionine biosynthesis</keyword>
<dbReference type="RefSeq" id="WP_180363889.1">
    <property type="nucleotide sequence ID" value="NZ_FNWT01000006.1"/>
</dbReference>
<evidence type="ECO:0000313" key="15">
    <source>
        <dbReference type="Proteomes" id="UP000199135"/>
    </source>
</evidence>
<proteinExistence type="inferred from homology"/>
<dbReference type="InterPro" id="IPR046346">
    <property type="entry name" value="Aminoacid_DH-like_N_sf"/>
</dbReference>
<evidence type="ECO:0000256" key="8">
    <source>
        <dbReference type="ARBA" id="ARBA00023102"/>
    </source>
</evidence>
<evidence type="ECO:0000313" key="14">
    <source>
        <dbReference type="EMBL" id="SEH59243.1"/>
    </source>
</evidence>
<name>A0A1H6JFP4_9ACTN</name>
<keyword evidence="4 11" id="KW-0658">Purine biosynthesis</keyword>
<evidence type="ECO:0000256" key="4">
    <source>
        <dbReference type="ARBA" id="ARBA00022755"/>
    </source>
</evidence>
<dbReference type="Pfam" id="PF02882">
    <property type="entry name" value="THF_DHG_CYH_C"/>
    <property type="match status" value="1"/>
</dbReference>
<dbReference type="InterPro" id="IPR000672">
    <property type="entry name" value="THF_DH/CycHdrlase"/>
</dbReference>
<sequence>MELEMRGAPVAKALGAKLAERVGRLADEGVVPTLAMIRVGDRPDDLTYERAATKRCEGLGMAVRRVVLHQDCAQEELLGAIREANSDPSVHGCLLFRPLPEHLDEAQACEELAFQKDVDGVTRASSFGVYASQSLGFSPCTAEACVCLLDHYDVALDGARVTVVGRSLVIGRPVAMLLQARDATVTLCHSHTVDLAGACREADVIVVATGRPNTLRPEHVRPGQVVVDVGINWDEENQRLVGDVDFEGIAPIVRAITPVPRGVGSVTTAVLAEHVVRAAERSVR</sequence>
<dbReference type="PANTHER" id="PTHR48099">
    <property type="entry name" value="C-1-TETRAHYDROFOLATE SYNTHASE, CYTOPLASMIC-RELATED"/>
    <property type="match status" value="1"/>
</dbReference>
<protein>
    <recommendedName>
        <fullName evidence="11">Bifunctional protein FolD</fullName>
    </recommendedName>
    <domain>
        <recommendedName>
            <fullName evidence="11">Methylenetetrahydrofolate dehydrogenase</fullName>
            <ecNumber evidence="11">1.5.1.5</ecNumber>
        </recommendedName>
    </domain>
    <domain>
        <recommendedName>
            <fullName evidence="11">Methenyltetrahydrofolate cyclohydrolase</fullName>
            <ecNumber evidence="11">3.5.4.9</ecNumber>
        </recommendedName>
    </domain>
</protein>
<keyword evidence="6 11" id="KW-0521">NADP</keyword>
<keyword evidence="7 11" id="KW-0560">Oxidoreductase</keyword>
<evidence type="ECO:0000256" key="9">
    <source>
        <dbReference type="ARBA" id="ARBA00023167"/>
    </source>
</evidence>
<organism evidence="14 15">
    <name type="scientific">Parafannyhessea umbonata</name>
    <dbReference type="NCBI Taxonomy" id="604330"/>
    <lineage>
        <taxon>Bacteria</taxon>
        <taxon>Bacillati</taxon>
        <taxon>Actinomycetota</taxon>
        <taxon>Coriobacteriia</taxon>
        <taxon>Coriobacteriales</taxon>
        <taxon>Atopobiaceae</taxon>
        <taxon>Parafannyhessea</taxon>
    </lineage>
</organism>
<comment type="catalytic activity">
    <reaction evidence="11">
        <text>(6R)-5,10-methylene-5,6,7,8-tetrahydrofolate + NADP(+) = (6R)-5,10-methenyltetrahydrofolate + NADPH</text>
        <dbReference type="Rhea" id="RHEA:22812"/>
        <dbReference type="ChEBI" id="CHEBI:15636"/>
        <dbReference type="ChEBI" id="CHEBI:57455"/>
        <dbReference type="ChEBI" id="CHEBI:57783"/>
        <dbReference type="ChEBI" id="CHEBI:58349"/>
        <dbReference type="EC" id="1.5.1.5"/>
    </reaction>
</comment>
<evidence type="ECO:0000256" key="1">
    <source>
        <dbReference type="ARBA" id="ARBA00004777"/>
    </source>
</evidence>
<dbReference type="SUPFAM" id="SSF51735">
    <property type="entry name" value="NAD(P)-binding Rossmann-fold domains"/>
    <property type="match status" value="1"/>
</dbReference>
<keyword evidence="8 11" id="KW-0368">Histidine biosynthesis</keyword>
<feature type="domain" description="Tetrahydrofolate dehydrogenase/cyclohydrolase NAD(P)-binding" evidence="13">
    <location>
        <begin position="139"/>
        <end position="282"/>
    </location>
</feature>
<evidence type="ECO:0000256" key="3">
    <source>
        <dbReference type="ARBA" id="ARBA00022605"/>
    </source>
</evidence>
<dbReference type="EMBL" id="FNWT01000006">
    <property type="protein sequence ID" value="SEH59243.1"/>
    <property type="molecule type" value="Genomic_DNA"/>
</dbReference>
<keyword evidence="5 11" id="KW-0378">Hydrolase</keyword>
<dbReference type="InterPro" id="IPR036291">
    <property type="entry name" value="NAD(P)-bd_dom_sf"/>
</dbReference>
<comment type="caution">
    <text evidence="11">Lacks conserved residue(s) required for the propagation of feature annotation.</text>
</comment>
<evidence type="ECO:0000259" key="12">
    <source>
        <dbReference type="Pfam" id="PF00763"/>
    </source>
</evidence>
<evidence type="ECO:0000256" key="2">
    <source>
        <dbReference type="ARBA" id="ARBA00022563"/>
    </source>
</evidence>
<dbReference type="Gene3D" id="3.40.50.720">
    <property type="entry name" value="NAD(P)-binding Rossmann-like Domain"/>
    <property type="match status" value="1"/>
</dbReference>
<dbReference type="Gene3D" id="3.40.50.10860">
    <property type="entry name" value="Leucine Dehydrogenase, chain A, domain 1"/>
    <property type="match status" value="1"/>
</dbReference>
<comment type="caution">
    <text evidence="14">The sequence shown here is derived from an EMBL/GenBank/DDBJ whole genome shotgun (WGS) entry which is preliminary data.</text>
</comment>
<keyword evidence="3 11" id="KW-0028">Amino-acid biosynthesis</keyword>
<evidence type="ECO:0000256" key="10">
    <source>
        <dbReference type="ARBA" id="ARBA00023268"/>
    </source>
</evidence>
<evidence type="ECO:0000256" key="7">
    <source>
        <dbReference type="ARBA" id="ARBA00023002"/>
    </source>
</evidence>
<evidence type="ECO:0000256" key="11">
    <source>
        <dbReference type="HAMAP-Rule" id="MF_01576"/>
    </source>
</evidence>
<dbReference type="HAMAP" id="MF_01576">
    <property type="entry name" value="THF_DHG_CYH"/>
    <property type="match status" value="1"/>
</dbReference>
<evidence type="ECO:0000256" key="5">
    <source>
        <dbReference type="ARBA" id="ARBA00022801"/>
    </source>
</evidence>
<dbReference type="PANTHER" id="PTHR48099:SF5">
    <property type="entry name" value="C-1-TETRAHYDROFOLATE SYNTHASE, CYTOPLASMIC"/>
    <property type="match status" value="1"/>
</dbReference>
<evidence type="ECO:0000256" key="6">
    <source>
        <dbReference type="ARBA" id="ARBA00022857"/>
    </source>
</evidence>
<dbReference type="Pfam" id="PF00763">
    <property type="entry name" value="THF_DHG_CYH"/>
    <property type="match status" value="1"/>
</dbReference>
<dbReference type="InterPro" id="IPR020630">
    <property type="entry name" value="THF_DH/CycHdrlase_cat_dom"/>
</dbReference>
<keyword evidence="10 11" id="KW-0511">Multifunctional enzyme</keyword>
<feature type="binding site" evidence="11">
    <location>
        <begin position="165"/>
        <end position="167"/>
    </location>
    <ligand>
        <name>NADP(+)</name>
        <dbReference type="ChEBI" id="CHEBI:58349"/>
    </ligand>
</feature>
<comment type="subunit">
    <text evidence="11">Homodimer.</text>
</comment>
<dbReference type="EC" id="1.5.1.5" evidence="11"/>
<keyword evidence="15" id="KW-1185">Reference proteome</keyword>
<dbReference type="InterPro" id="IPR020631">
    <property type="entry name" value="THF_DH/CycHdrlase_NAD-bd_dom"/>
</dbReference>
<evidence type="ECO:0000259" key="13">
    <source>
        <dbReference type="Pfam" id="PF02882"/>
    </source>
</evidence>
<reference evidence="14 15" key="1">
    <citation type="submission" date="2016-10" db="EMBL/GenBank/DDBJ databases">
        <authorList>
            <person name="Varghese N."/>
            <person name="Submissions S."/>
        </authorList>
    </citation>
    <scope>NUCLEOTIDE SEQUENCE [LARGE SCALE GENOMIC DNA]</scope>
    <source>
        <strain evidence="14 15">WCP15</strain>
    </source>
</reference>
<keyword evidence="2 11" id="KW-0554">One-carbon metabolism</keyword>
<comment type="similarity">
    <text evidence="11">Belongs to the tetrahydrofolate dehydrogenase/cyclohydrolase family.</text>
</comment>
<dbReference type="SUPFAM" id="SSF53223">
    <property type="entry name" value="Aminoacid dehydrogenase-like, N-terminal domain"/>
    <property type="match status" value="1"/>
</dbReference>
<feature type="binding site" evidence="11">
    <location>
        <position position="231"/>
    </location>
    <ligand>
        <name>NADP(+)</name>
        <dbReference type="ChEBI" id="CHEBI:58349"/>
    </ligand>
</feature>
<comment type="catalytic activity">
    <reaction evidence="11">
        <text>(6R)-5,10-methenyltetrahydrofolate + H2O = (6R)-10-formyltetrahydrofolate + H(+)</text>
        <dbReference type="Rhea" id="RHEA:23700"/>
        <dbReference type="ChEBI" id="CHEBI:15377"/>
        <dbReference type="ChEBI" id="CHEBI:15378"/>
        <dbReference type="ChEBI" id="CHEBI:57455"/>
        <dbReference type="ChEBI" id="CHEBI:195366"/>
        <dbReference type="EC" id="3.5.4.9"/>
    </reaction>
</comment>
<dbReference type="EC" id="3.5.4.9" evidence="11"/>
<dbReference type="PRINTS" id="PR00085">
    <property type="entry name" value="THFDHDRGNASE"/>
</dbReference>
<comment type="pathway">
    <text evidence="1 11">One-carbon metabolism; tetrahydrofolate interconversion.</text>
</comment>
<dbReference type="Proteomes" id="UP000199135">
    <property type="component" value="Unassembled WGS sequence"/>
</dbReference>
<dbReference type="CDD" id="cd01080">
    <property type="entry name" value="NAD_bind_m-THF_DH_Cyclohyd"/>
    <property type="match status" value="1"/>
</dbReference>
<gene>
    <name evidence="11" type="primary">folD</name>
    <name evidence="14" type="ORF">SAMN05216447_106107</name>
</gene>
<feature type="domain" description="Tetrahydrofolate dehydrogenase/cyclohydrolase catalytic" evidence="12">
    <location>
        <begin position="6"/>
        <end position="119"/>
    </location>
</feature>
<accession>A0A1H6JFP4</accession>